<proteinExistence type="inferred from homology"/>
<dbReference type="FunFam" id="3.40.50.150:FF:000224">
    <property type="entry name" value="S-adenosyl-L-methionine-dependent methyltransferases superfamily protein"/>
    <property type="match status" value="1"/>
</dbReference>
<dbReference type="InterPro" id="IPR013216">
    <property type="entry name" value="Methyltransf_11"/>
</dbReference>
<dbReference type="PANTHER" id="PTHR12176:SF79">
    <property type="entry name" value="METHYLTRANSFERASE TYPE 11 DOMAIN-CONTAINING PROTEIN"/>
    <property type="match status" value="1"/>
</dbReference>
<dbReference type="InterPro" id="IPR051419">
    <property type="entry name" value="Lys/N-term_MeTrsfase_sf"/>
</dbReference>
<dbReference type="CDD" id="cd02440">
    <property type="entry name" value="AdoMet_MTases"/>
    <property type="match status" value="1"/>
</dbReference>
<dbReference type="GO" id="GO:0008757">
    <property type="term" value="F:S-adenosylmethionine-dependent methyltransferase activity"/>
    <property type="evidence" value="ECO:0007669"/>
    <property type="project" value="InterPro"/>
</dbReference>
<protein>
    <recommendedName>
        <fullName evidence="4">Methyltransferase type 11 domain-containing protein</fullName>
    </recommendedName>
</protein>
<keyword evidence="3" id="KW-0808">Transferase</keyword>
<feature type="domain" description="Methyltransferase type 11" evidence="4">
    <location>
        <begin position="64"/>
        <end position="166"/>
    </location>
</feature>
<reference evidence="5" key="1">
    <citation type="submission" date="2015-03" db="EMBL/GenBank/DDBJ databases">
        <title>A transcriptome of Araucaria cunninghamii, an australian fine timber species.</title>
        <authorList>
            <person name="Jing Yi C.J.Y."/>
            <person name="Yin San L.Y.S."/>
            <person name="Abdul Karim S.S."/>
            <person name="Wan Azmi N.N."/>
            <person name="Hercus R.R."/>
            <person name="Croft L.L."/>
        </authorList>
    </citation>
    <scope>NUCLEOTIDE SEQUENCE</scope>
    <source>
        <strain evidence="5">MI0301</strain>
        <tissue evidence="5">Leaf</tissue>
    </source>
</reference>
<evidence type="ECO:0000256" key="3">
    <source>
        <dbReference type="ARBA" id="ARBA00022679"/>
    </source>
</evidence>
<dbReference type="Gene3D" id="3.40.50.150">
    <property type="entry name" value="Vaccinia Virus protein VP39"/>
    <property type="match status" value="1"/>
</dbReference>
<dbReference type="AlphaFoldDB" id="A0A0D6R812"/>
<evidence type="ECO:0000256" key="1">
    <source>
        <dbReference type="ARBA" id="ARBA00008361"/>
    </source>
</evidence>
<name>A0A0D6R812_ARACU</name>
<sequence>MTLTLGSTSNYRNGSGNGQPQAYGEAAYWDNRYRQDNGAFDWYQQFSGLVPLLHLYIPKRHRILMVGCGNAVLSEDMVNDGYEEIVNIDISSVVIEAMQKKYQDYPQLIYATMDVRDMSAFESSSFDSVIDKGMLDSLMCGHNAQQSARKMLDEVRRVLKPGGVYMLVTYGGPHVRMPHLKAQELWTITLHVLNQDLEELWIHHLGQ</sequence>
<dbReference type="SUPFAM" id="SSF53335">
    <property type="entry name" value="S-adenosyl-L-methionine-dependent methyltransferases"/>
    <property type="match status" value="1"/>
</dbReference>
<dbReference type="InterPro" id="IPR029063">
    <property type="entry name" value="SAM-dependent_MTases_sf"/>
</dbReference>
<evidence type="ECO:0000259" key="4">
    <source>
        <dbReference type="Pfam" id="PF08241"/>
    </source>
</evidence>
<accession>A0A0D6R812</accession>
<keyword evidence="2" id="KW-0489">Methyltransferase</keyword>
<evidence type="ECO:0000313" key="5">
    <source>
        <dbReference type="EMBL" id="JAG98891.1"/>
    </source>
</evidence>
<dbReference type="Pfam" id="PF08241">
    <property type="entry name" value="Methyltransf_11"/>
    <property type="match status" value="1"/>
</dbReference>
<dbReference type="EMBL" id="GCKF01016150">
    <property type="protein sequence ID" value="JAG98891.1"/>
    <property type="molecule type" value="Transcribed_RNA"/>
</dbReference>
<organism evidence="5">
    <name type="scientific">Araucaria cunninghamii</name>
    <name type="common">Hoop pine</name>
    <name type="synonym">Moreton Bay pine</name>
    <dbReference type="NCBI Taxonomy" id="56994"/>
    <lineage>
        <taxon>Eukaryota</taxon>
        <taxon>Viridiplantae</taxon>
        <taxon>Streptophyta</taxon>
        <taxon>Embryophyta</taxon>
        <taxon>Tracheophyta</taxon>
        <taxon>Spermatophyta</taxon>
        <taxon>Pinopsida</taxon>
        <taxon>Pinidae</taxon>
        <taxon>Conifers II</taxon>
        <taxon>Araucariales</taxon>
        <taxon>Araucariaceae</taxon>
        <taxon>Araucaria</taxon>
    </lineage>
</organism>
<comment type="similarity">
    <text evidence="1">Belongs to the methyltransferase superfamily.</text>
</comment>
<dbReference type="PANTHER" id="PTHR12176">
    <property type="entry name" value="SAM-DEPENDENT METHYLTRANSFERASE SUPERFAMILY PROTEIN"/>
    <property type="match status" value="1"/>
</dbReference>
<evidence type="ECO:0000256" key="2">
    <source>
        <dbReference type="ARBA" id="ARBA00022603"/>
    </source>
</evidence>
<dbReference type="GO" id="GO:0032259">
    <property type="term" value="P:methylation"/>
    <property type="evidence" value="ECO:0007669"/>
    <property type="project" value="UniProtKB-KW"/>
</dbReference>